<sequence>MVGSSTSALSETSLDINSLQQIKEKIFSARECVSSESNKQRRTRNLLIQDRNEISDIHVRAENIVYFPHNRQHHYLNDVELSTEIFHDVDLRFGCPTKTSLLRSRQRAASTCVLSKQLKAQILKIQLKTPVFQKALSSERVRPASGVADNSYHGFLTGGRYNWAHLIDGKSRTDLGLYIPRSNPQRSFFVAKINKKEKKTIERVTLGCCTNKMQDTECQCCWPRQSLQPQPLSIQDASDNVPDLNMEEPGQAPPPTPVSVHPVAKSKKLTRVMTATAVHLKEKESNKQGLKEGGQNIWINTIS</sequence>
<dbReference type="AlphaFoldDB" id="A0A812B5I3"/>
<feature type="region of interest" description="Disordered" evidence="1">
    <location>
        <begin position="232"/>
        <end position="264"/>
    </location>
</feature>
<organism evidence="2 3">
    <name type="scientific">Acanthosepion pharaonis</name>
    <name type="common">Pharaoh cuttlefish</name>
    <name type="synonym">Sepia pharaonis</name>
    <dbReference type="NCBI Taxonomy" id="158019"/>
    <lineage>
        <taxon>Eukaryota</taxon>
        <taxon>Metazoa</taxon>
        <taxon>Spiralia</taxon>
        <taxon>Lophotrochozoa</taxon>
        <taxon>Mollusca</taxon>
        <taxon>Cephalopoda</taxon>
        <taxon>Coleoidea</taxon>
        <taxon>Decapodiformes</taxon>
        <taxon>Sepiida</taxon>
        <taxon>Sepiina</taxon>
        <taxon>Sepiidae</taxon>
        <taxon>Acanthosepion</taxon>
    </lineage>
</organism>
<name>A0A812B5I3_ACAPH</name>
<evidence type="ECO:0000256" key="1">
    <source>
        <dbReference type="SAM" id="MobiDB-lite"/>
    </source>
</evidence>
<protein>
    <submittedName>
        <fullName evidence="2">Uncharacterized protein</fullName>
    </submittedName>
</protein>
<accession>A0A812B5I3</accession>
<dbReference type="Proteomes" id="UP000597762">
    <property type="component" value="Unassembled WGS sequence"/>
</dbReference>
<keyword evidence="3" id="KW-1185">Reference proteome</keyword>
<feature type="region of interest" description="Disordered" evidence="1">
    <location>
        <begin position="283"/>
        <end position="303"/>
    </location>
</feature>
<evidence type="ECO:0000313" key="3">
    <source>
        <dbReference type="Proteomes" id="UP000597762"/>
    </source>
</evidence>
<comment type="caution">
    <text evidence="2">The sequence shown here is derived from an EMBL/GenBank/DDBJ whole genome shotgun (WGS) entry which is preliminary data.</text>
</comment>
<evidence type="ECO:0000313" key="2">
    <source>
        <dbReference type="EMBL" id="CAE1171133.1"/>
    </source>
</evidence>
<gene>
    <name evidence="2" type="ORF">SPHA_11444</name>
</gene>
<proteinExistence type="predicted"/>
<reference evidence="2" key="1">
    <citation type="submission" date="2021-01" db="EMBL/GenBank/DDBJ databases">
        <authorList>
            <person name="Li R."/>
            <person name="Bekaert M."/>
        </authorList>
    </citation>
    <scope>NUCLEOTIDE SEQUENCE</scope>
    <source>
        <strain evidence="2">Farmed</strain>
    </source>
</reference>
<dbReference type="EMBL" id="CAHIKZ030000377">
    <property type="protein sequence ID" value="CAE1171133.1"/>
    <property type="molecule type" value="Genomic_DNA"/>
</dbReference>
<dbReference type="OrthoDB" id="10039170at2759"/>